<evidence type="ECO:0000256" key="6">
    <source>
        <dbReference type="ARBA" id="ARBA00023136"/>
    </source>
</evidence>
<dbReference type="InterPro" id="IPR050833">
    <property type="entry name" value="Poly_Biosynth_Transport"/>
</dbReference>
<organism evidence="9 10">
    <name type="scientific">Cryptosporangium phraense</name>
    <dbReference type="NCBI Taxonomy" id="2593070"/>
    <lineage>
        <taxon>Bacteria</taxon>
        <taxon>Bacillati</taxon>
        <taxon>Actinomycetota</taxon>
        <taxon>Actinomycetes</taxon>
        <taxon>Cryptosporangiales</taxon>
        <taxon>Cryptosporangiaceae</taxon>
        <taxon>Cryptosporangium</taxon>
    </lineage>
</organism>
<evidence type="ECO:0000313" key="9">
    <source>
        <dbReference type="EMBL" id="TQS41329.1"/>
    </source>
</evidence>
<dbReference type="EMBL" id="VIRS01000027">
    <property type="protein sequence ID" value="TQS41329.1"/>
    <property type="molecule type" value="Genomic_DNA"/>
</dbReference>
<keyword evidence="4 8" id="KW-0812">Transmembrane</keyword>
<keyword evidence="5 8" id="KW-1133">Transmembrane helix</keyword>
<feature type="transmembrane region" description="Helical" evidence="8">
    <location>
        <begin position="183"/>
        <end position="216"/>
    </location>
</feature>
<dbReference type="Proteomes" id="UP000317982">
    <property type="component" value="Unassembled WGS sequence"/>
</dbReference>
<feature type="transmembrane region" description="Helical" evidence="8">
    <location>
        <begin position="350"/>
        <end position="368"/>
    </location>
</feature>
<comment type="similarity">
    <text evidence="2">Belongs to the polysaccharide synthase family.</text>
</comment>
<feature type="transmembrane region" description="Helical" evidence="8">
    <location>
        <begin position="405"/>
        <end position="422"/>
    </location>
</feature>
<feature type="transmembrane region" description="Helical" evidence="8">
    <location>
        <begin position="254"/>
        <end position="274"/>
    </location>
</feature>
<sequence>MQQSSAYEDPMGAPDPGRDSAEPAVQPSLSGAATRGFLWTTLAWGGNRLVVLALTALLARLLVPEDFGLVTAGLTIITFFDAALDLGVGYALVYEQERGINERVRLAAGLNLALSASICVLGIAFSPLIARLFGESDQTAIFAALFLYPLFRGASQVNDAVLKRDMQFKKRTVADLTRAGVRVAVSIPLALTGFGAWSIALGIIAGEAVCTLIMWSLVPIRPDFSLRWSRIRSLVSFGGAVTGVRVLGSFRSSVDYLFIGSILGSAALGYYGMGYRLPELIIANVLWIFTTVAFPVYARARVDGIERLRATMLRATRLVSLFGLAAGVTLAVLAPLAIPVVFSATWEPAIVPMALVSLALACQSLGWASGDVFSALGRPGLLLVLDIPATILVTIAFGFAAHTSIAAVAAVHIGFEIVYAIIRVTMAIRVTGVSVGAMALTLAPGFLTGAAVAAVGLPLRSVLPENSFWSLLLLTVVCGAVIAVVGGLSARRELIGVLGAVRNRGNRAPATAAA</sequence>
<feature type="transmembrane region" description="Helical" evidence="8">
    <location>
        <begin position="280"/>
        <end position="298"/>
    </location>
</feature>
<feature type="transmembrane region" description="Helical" evidence="8">
    <location>
        <begin position="37"/>
        <end position="63"/>
    </location>
</feature>
<keyword evidence="6 8" id="KW-0472">Membrane</keyword>
<comment type="subcellular location">
    <subcellularLocation>
        <location evidence="1">Cell membrane</location>
        <topology evidence="1">Multi-pass membrane protein</topology>
    </subcellularLocation>
</comment>
<evidence type="ECO:0000256" key="5">
    <source>
        <dbReference type="ARBA" id="ARBA00022989"/>
    </source>
</evidence>
<evidence type="ECO:0000313" key="10">
    <source>
        <dbReference type="Proteomes" id="UP000317982"/>
    </source>
</evidence>
<feature type="transmembrane region" description="Helical" evidence="8">
    <location>
        <begin position="318"/>
        <end position="338"/>
    </location>
</feature>
<dbReference type="OrthoDB" id="9770347at2"/>
<evidence type="ECO:0000256" key="1">
    <source>
        <dbReference type="ARBA" id="ARBA00004651"/>
    </source>
</evidence>
<evidence type="ECO:0000256" key="7">
    <source>
        <dbReference type="SAM" id="MobiDB-lite"/>
    </source>
</evidence>
<feature type="transmembrane region" description="Helical" evidence="8">
    <location>
        <begin position="468"/>
        <end position="488"/>
    </location>
</feature>
<dbReference type="InParanoid" id="A0A545AJ39"/>
<protein>
    <submittedName>
        <fullName evidence="9">Lipopolysaccharide biosynthesis protein</fullName>
    </submittedName>
</protein>
<comment type="caution">
    <text evidence="9">The sequence shown here is derived from an EMBL/GenBank/DDBJ whole genome shotgun (WGS) entry which is preliminary data.</text>
</comment>
<evidence type="ECO:0000256" key="2">
    <source>
        <dbReference type="ARBA" id="ARBA00007430"/>
    </source>
</evidence>
<evidence type="ECO:0000256" key="8">
    <source>
        <dbReference type="SAM" id="Phobius"/>
    </source>
</evidence>
<keyword evidence="10" id="KW-1185">Reference proteome</keyword>
<evidence type="ECO:0000256" key="3">
    <source>
        <dbReference type="ARBA" id="ARBA00022475"/>
    </source>
</evidence>
<accession>A0A545AJ39</accession>
<proteinExistence type="inferred from homology"/>
<evidence type="ECO:0000256" key="4">
    <source>
        <dbReference type="ARBA" id="ARBA00022692"/>
    </source>
</evidence>
<name>A0A545AJ39_9ACTN</name>
<dbReference type="Pfam" id="PF13440">
    <property type="entry name" value="Polysacc_synt_3"/>
    <property type="match status" value="1"/>
</dbReference>
<dbReference type="PANTHER" id="PTHR30250">
    <property type="entry name" value="PST FAMILY PREDICTED COLANIC ACID TRANSPORTER"/>
    <property type="match status" value="1"/>
</dbReference>
<dbReference type="CDD" id="cd13127">
    <property type="entry name" value="MATE_tuaB_like"/>
    <property type="match status" value="1"/>
</dbReference>
<dbReference type="GO" id="GO:0005886">
    <property type="term" value="C:plasma membrane"/>
    <property type="evidence" value="ECO:0007669"/>
    <property type="project" value="UniProtKB-SubCell"/>
</dbReference>
<reference evidence="9 10" key="1">
    <citation type="submission" date="2019-07" db="EMBL/GenBank/DDBJ databases">
        <title>Cryptosporangium phraense sp. nov., isolated from plant litter.</title>
        <authorList>
            <person name="Suriyachadkun C."/>
        </authorList>
    </citation>
    <scope>NUCLEOTIDE SEQUENCE [LARGE SCALE GENOMIC DNA]</scope>
    <source>
        <strain evidence="9 10">A-T 5661</strain>
    </source>
</reference>
<feature type="transmembrane region" description="Helical" evidence="8">
    <location>
        <begin position="106"/>
        <end position="129"/>
    </location>
</feature>
<dbReference type="PANTHER" id="PTHR30250:SF10">
    <property type="entry name" value="LIPOPOLYSACCHARIDE BIOSYNTHESIS PROTEIN WZXC"/>
    <property type="match status" value="1"/>
</dbReference>
<gene>
    <name evidence="9" type="ORF">FL583_29910</name>
</gene>
<feature type="transmembrane region" description="Helical" evidence="8">
    <location>
        <begin position="141"/>
        <end position="162"/>
    </location>
</feature>
<feature type="transmembrane region" description="Helical" evidence="8">
    <location>
        <begin position="228"/>
        <end position="247"/>
    </location>
</feature>
<feature type="transmembrane region" description="Helical" evidence="8">
    <location>
        <begin position="69"/>
        <end position="94"/>
    </location>
</feature>
<feature type="region of interest" description="Disordered" evidence="7">
    <location>
        <begin position="1"/>
        <end position="26"/>
    </location>
</feature>
<feature type="transmembrane region" description="Helical" evidence="8">
    <location>
        <begin position="434"/>
        <end position="456"/>
    </location>
</feature>
<feature type="transmembrane region" description="Helical" evidence="8">
    <location>
        <begin position="380"/>
        <end position="399"/>
    </location>
</feature>
<keyword evidence="3" id="KW-1003">Cell membrane</keyword>
<dbReference type="AlphaFoldDB" id="A0A545AJ39"/>